<dbReference type="EMBL" id="JAHKSW010000009">
    <property type="protein sequence ID" value="KAG7328748.1"/>
    <property type="molecule type" value="Genomic_DNA"/>
</dbReference>
<sequence length="395" mass="42456">MEFAAASTKIVTTVSSAVVWRLLKPLSKSFGIETILEANEKLKEMVESKSSESASDASGQRSPVKVSEFICHLGQRIVTEIKGAMLEAIRSTASGRRASCSVRASSPAGDPVSQLGDLSNACTKEICDKILALYHFLKLHRSGGETTSVMSLKSLLQFQKLMKGLEKVVSVSRSSSWFTVSTTSDLSQPQPLTVSTMPEVMTPGSAPQSVSPFSEQFMSIASEVVTEILLKMEQKLAASMSAQTSVSASSETEPNFLMELAKSTATEILGKLYGILVRCIDQSGPEHEQKFLSFAQKIHVDIHKRVFSFISERKQAVSEKSKTLLDACTETDAKLDVSTENFQESAAAGQFLDKATQVASDILVKRLTLEISSGLIGTKGSGSSTVPSSMSVSLT</sequence>
<reference evidence="1 2" key="1">
    <citation type="submission" date="2021-06" db="EMBL/GenBank/DDBJ databases">
        <title>Chromosome-level genome assembly of the red-tail catfish (Hemibagrus wyckioides).</title>
        <authorList>
            <person name="Shao F."/>
        </authorList>
    </citation>
    <scope>NUCLEOTIDE SEQUENCE [LARGE SCALE GENOMIC DNA]</scope>
    <source>
        <strain evidence="1">EC202008001</strain>
        <tissue evidence="1">Blood</tissue>
    </source>
</reference>
<keyword evidence="2" id="KW-1185">Reference proteome</keyword>
<proteinExistence type="predicted"/>
<evidence type="ECO:0000313" key="2">
    <source>
        <dbReference type="Proteomes" id="UP000824219"/>
    </source>
</evidence>
<accession>A0A9D3NTI8</accession>
<gene>
    <name evidence="1" type="ORF">KOW79_008692</name>
</gene>
<dbReference type="OrthoDB" id="8956804at2759"/>
<dbReference type="AlphaFoldDB" id="A0A9D3NTI8"/>
<dbReference type="Proteomes" id="UP000824219">
    <property type="component" value="Linkage Group LG09"/>
</dbReference>
<protein>
    <submittedName>
        <fullName evidence="1">Uncharacterized protein</fullName>
    </submittedName>
</protein>
<organism evidence="1 2">
    <name type="scientific">Hemibagrus wyckioides</name>
    <dbReference type="NCBI Taxonomy" id="337641"/>
    <lineage>
        <taxon>Eukaryota</taxon>
        <taxon>Metazoa</taxon>
        <taxon>Chordata</taxon>
        <taxon>Craniata</taxon>
        <taxon>Vertebrata</taxon>
        <taxon>Euteleostomi</taxon>
        <taxon>Actinopterygii</taxon>
        <taxon>Neopterygii</taxon>
        <taxon>Teleostei</taxon>
        <taxon>Ostariophysi</taxon>
        <taxon>Siluriformes</taxon>
        <taxon>Bagridae</taxon>
        <taxon>Hemibagrus</taxon>
    </lineage>
</organism>
<comment type="caution">
    <text evidence="1">The sequence shown here is derived from an EMBL/GenBank/DDBJ whole genome shotgun (WGS) entry which is preliminary data.</text>
</comment>
<evidence type="ECO:0000313" key="1">
    <source>
        <dbReference type="EMBL" id="KAG7328748.1"/>
    </source>
</evidence>
<name>A0A9D3NTI8_9TELE</name>